<protein>
    <recommendedName>
        <fullName evidence="5">Universal stress protein</fullName>
    </recommendedName>
</protein>
<accession>A0A4V3EQF1</accession>
<dbReference type="InterPro" id="IPR006015">
    <property type="entry name" value="Universal_stress_UspA"/>
</dbReference>
<reference evidence="7 8" key="1">
    <citation type="submission" date="2019-03" db="EMBL/GenBank/DDBJ databases">
        <title>Genomic Encyclopedia of Type Strains, Phase IV (KMG-IV): sequencing the most valuable type-strain genomes for metagenomic binning, comparative biology and taxonomic classification.</title>
        <authorList>
            <person name="Goeker M."/>
        </authorList>
    </citation>
    <scope>NUCLEOTIDE SEQUENCE [LARGE SCALE GENOMIC DNA]</scope>
    <source>
        <strain evidence="7 8">DSM 15505</strain>
    </source>
</reference>
<evidence type="ECO:0000313" key="7">
    <source>
        <dbReference type="EMBL" id="TDT41618.1"/>
    </source>
</evidence>
<dbReference type="EMBL" id="SOAX01000003">
    <property type="protein sequence ID" value="TDT41618.1"/>
    <property type="molecule type" value="Genomic_DNA"/>
</dbReference>
<evidence type="ECO:0000256" key="4">
    <source>
        <dbReference type="ARBA" id="ARBA00022490"/>
    </source>
</evidence>
<sequence length="144" mass="15310">MSDYQRILVAIDLTEEASEVLGRAKRLADTSGAQLELIHVVEPVGYAYGGDLPLDLSDLQQQLEDNATARLAEHGEAFGIGEANRRIVVGRPGSEIKKQAEALGADLIVMGSHGRHGIQLLLGSTANSVLHGTSCDVLAVRVKD</sequence>
<comment type="caution">
    <text evidence="7">The sequence shown here is derived from an EMBL/GenBank/DDBJ whole genome shotgun (WGS) entry which is preliminary data.</text>
</comment>
<evidence type="ECO:0000313" key="8">
    <source>
        <dbReference type="Proteomes" id="UP000295830"/>
    </source>
</evidence>
<organism evidence="7 8">
    <name type="scientific">Halospina denitrificans</name>
    <dbReference type="NCBI Taxonomy" id="332522"/>
    <lineage>
        <taxon>Bacteria</taxon>
        <taxon>Pseudomonadati</taxon>
        <taxon>Pseudomonadota</taxon>
        <taxon>Gammaproteobacteria</taxon>
        <taxon>Halospina</taxon>
    </lineage>
</organism>
<dbReference type="Gene3D" id="3.40.50.620">
    <property type="entry name" value="HUPs"/>
    <property type="match status" value="1"/>
</dbReference>
<evidence type="ECO:0000259" key="6">
    <source>
        <dbReference type="Pfam" id="PF00582"/>
    </source>
</evidence>
<gene>
    <name evidence="7" type="ORF">DES49_1717</name>
</gene>
<dbReference type="SUPFAM" id="SSF52402">
    <property type="entry name" value="Adenine nucleotide alpha hydrolases-like"/>
    <property type="match status" value="1"/>
</dbReference>
<dbReference type="PIRSF" id="PIRSF006276">
    <property type="entry name" value="UspA"/>
    <property type="match status" value="1"/>
</dbReference>
<evidence type="ECO:0000256" key="1">
    <source>
        <dbReference type="ARBA" id="ARBA00004496"/>
    </source>
</evidence>
<dbReference type="OrthoDB" id="9792500at2"/>
<keyword evidence="4 5" id="KW-0963">Cytoplasm</keyword>
<dbReference type="InterPro" id="IPR014729">
    <property type="entry name" value="Rossmann-like_a/b/a_fold"/>
</dbReference>
<dbReference type="PANTHER" id="PTHR46268">
    <property type="entry name" value="STRESS RESPONSE PROTEIN NHAX"/>
    <property type="match status" value="1"/>
</dbReference>
<evidence type="ECO:0000256" key="5">
    <source>
        <dbReference type="PIRNR" id="PIRNR006276"/>
    </source>
</evidence>
<evidence type="ECO:0000256" key="2">
    <source>
        <dbReference type="ARBA" id="ARBA00008791"/>
    </source>
</evidence>
<dbReference type="PANTHER" id="PTHR46268:SF23">
    <property type="entry name" value="UNIVERSAL STRESS PROTEIN A-RELATED"/>
    <property type="match status" value="1"/>
</dbReference>
<dbReference type="GO" id="GO:0005737">
    <property type="term" value="C:cytoplasm"/>
    <property type="evidence" value="ECO:0007669"/>
    <property type="project" value="UniProtKB-SubCell"/>
</dbReference>
<dbReference type="RefSeq" id="WP_133735974.1">
    <property type="nucleotide sequence ID" value="NZ_SOAX01000003.1"/>
</dbReference>
<dbReference type="Pfam" id="PF00582">
    <property type="entry name" value="Usp"/>
    <property type="match status" value="1"/>
</dbReference>
<dbReference type="InterPro" id="IPR006016">
    <property type="entry name" value="UspA"/>
</dbReference>
<name>A0A4V3EQF1_9GAMM</name>
<comment type="similarity">
    <text evidence="2 5">Belongs to the universal stress protein A family.</text>
</comment>
<dbReference type="Proteomes" id="UP000295830">
    <property type="component" value="Unassembled WGS sequence"/>
</dbReference>
<dbReference type="PRINTS" id="PR01438">
    <property type="entry name" value="UNVRSLSTRESS"/>
</dbReference>
<comment type="subunit">
    <text evidence="3">Homodimer.</text>
</comment>
<evidence type="ECO:0000256" key="3">
    <source>
        <dbReference type="ARBA" id="ARBA00011738"/>
    </source>
</evidence>
<comment type="subcellular location">
    <subcellularLocation>
        <location evidence="1 5">Cytoplasm</location>
    </subcellularLocation>
</comment>
<feature type="domain" description="UspA" evidence="6">
    <location>
        <begin position="4"/>
        <end position="141"/>
    </location>
</feature>
<dbReference type="AlphaFoldDB" id="A0A4V3EQF1"/>
<proteinExistence type="inferred from homology"/>
<keyword evidence="8" id="KW-1185">Reference proteome</keyword>